<dbReference type="InterPro" id="IPR008240">
    <property type="entry name" value="Chorismate_mutase_periplasmic"/>
</dbReference>
<evidence type="ECO:0000313" key="9">
    <source>
        <dbReference type="Proteomes" id="UP000193108"/>
    </source>
</evidence>
<dbReference type="PANTHER" id="PTHR38041">
    <property type="entry name" value="CHORISMATE MUTASE"/>
    <property type="match status" value="1"/>
</dbReference>
<comment type="function">
    <text evidence="5">Catalyzes the Claisen rearrangement of chorismate to prephenate.</text>
</comment>
<sequence length="187" mass="19882">MRSGVPISAICAVATVLAVSAPARAYDASPLSDLVDAAAQRLQVADDVAAIKWRTGGAIEDPARVGQQLEQLAAAAAGNGLDPDYVRRIFADQIAATEAAEHYRFAQWKLDPAAAPSTAPELAASRARIDGFNQTMLAQIGQRWELLHAADCAGQLGEATRAVADARRLDEFYRRALSTATADYCTR</sequence>
<evidence type="ECO:0000256" key="4">
    <source>
        <dbReference type="ARBA" id="ARBA00023235"/>
    </source>
</evidence>
<dbReference type="NCBIfam" id="NF006741">
    <property type="entry name" value="PRK09269.1"/>
    <property type="match status" value="1"/>
</dbReference>
<evidence type="ECO:0000256" key="3">
    <source>
        <dbReference type="ARBA" id="ARBA00022729"/>
    </source>
</evidence>
<dbReference type="EC" id="5.4.99.5" evidence="2 5"/>
<dbReference type="GO" id="GO:0009697">
    <property type="term" value="P:salicylic acid biosynthetic process"/>
    <property type="evidence" value="ECO:0007669"/>
    <property type="project" value="TreeGrafter"/>
</dbReference>
<evidence type="ECO:0000259" key="7">
    <source>
        <dbReference type="PROSITE" id="PS51168"/>
    </source>
</evidence>
<dbReference type="AlphaFoldDB" id="A0A1X1ZHY9"/>
<protein>
    <recommendedName>
        <fullName evidence="2 5">Chorismate mutase</fullName>
        <ecNumber evidence="2 5">5.4.99.5</ecNumber>
    </recommendedName>
</protein>
<evidence type="ECO:0000313" key="8">
    <source>
        <dbReference type="EMBL" id="ORW22875.1"/>
    </source>
</evidence>
<dbReference type="GO" id="GO:0046417">
    <property type="term" value="P:chorismate metabolic process"/>
    <property type="evidence" value="ECO:0007669"/>
    <property type="project" value="InterPro"/>
</dbReference>
<gene>
    <name evidence="8" type="ORF">AWC18_06120</name>
</gene>
<feature type="signal peptide" evidence="6">
    <location>
        <begin position="1"/>
        <end position="25"/>
    </location>
</feature>
<proteinExistence type="predicted"/>
<organism evidence="8 9">
    <name type="scientific">Mycolicibacter nonchromogenicus</name>
    <name type="common">Mycobacterium nonchromogenicum</name>
    <dbReference type="NCBI Taxonomy" id="1782"/>
    <lineage>
        <taxon>Bacteria</taxon>
        <taxon>Bacillati</taxon>
        <taxon>Actinomycetota</taxon>
        <taxon>Actinomycetes</taxon>
        <taxon>Mycobacteriales</taxon>
        <taxon>Mycobacteriaceae</taxon>
        <taxon>Mycolicibacter</taxon>
    </lineage>
</organism>
<dbReference type="InterPro" id="IPR002701">
    <property type="entry name" value="CM_II_prokaryot"/>
</dbReference>
<dbReference type="PROSITE" id="PS51168">
    <property type="entry name" value="CHORISMATE_MUT_2"/>
    <property type="match status" value="1"/>
</dbReference>
<dbReference type="InterPro" id="IPR036979">
    <property type="entry name" value="CM_dom_sf"/>
</dbReference>
<dbReference type="InterPro" id="IPR036263">
    <property type="entry name" value="Chorismate_II_sf"/>
</dbReference>
<dbReference type="Pfam" id="PF01817">
    <property type="entry name" value="CM_2"/>
    <property type="match status" value="1"/>
</dbReference>
<evidence type="ECO:0000256" key="6">
    <source>
        <dbReference type="SAM" id="SignalP"/>
    </source>
</evidence>
<dbReference type="Gene3D" id="1.20.59.10">
    <property type="entry name" value="Chorismate mutase"/>
    <property type="match status" value="1"/>
</dbReference>
<dbReference type="EMBL" id="LQPI01000032">
    <property type="protein sequence ID" value="ORW22875.1"/>
    <property type="molecule type" value="Genomic_DNA"/>
</dbReference>
<dbReference type="GO" id="GO:0004106">
    <property type="term" value="F:chorismate mutase activity"/>
    <property type="evidence" value="ECO:0007669"/>
    <property type="project" value="UniProtKB-EC"/>
</dbReference>
<dbReference type="PIRSF" id="PIRSF026640">
    <property type="entry name" value="Peripl_chor_mut"/>
    <property type="match status" value="1"/>
</dbReference>
<dbReference type="Proteomes" id="UP000193108">
    <property type="component" value="Unassembled WGS sequence"/>
</dbReference>
<keyword evidence="3 6" id="KW-0732">Signal</keyword>
<evidence type="ECO:0000256" key="5">
    <source>
        <dbReference type="PIRNR" id="PIRNR026640"/>
    </source>
</evidence>
<dbReference type="SUPFAM" id="SSF48600">
    <property type="entry name" value="Chorismate mutase II"/>
    <property type="match status" value="1"/>
</dbReference>
<name>A0A1X1ZHY9_MYCNO</name>
<keyword evidence="9" id="KW-1185">Reference proteome</keyword>
<accession>A0A1X1ZHY9</accession>
<evidence type="ECO:0000256" key="2">
    <source>
        <dbReference type="ARBA" id="ARBA00012404"/>
    </source>
</evidence>
<comment type="pathway">
    <text evidence="1 5">Metabolic intermediate biosynthesis; prephenate biosynthesis; prephenate from chorismate: step 1/1.</text>
</comment>
<comment type="catalytic activity">
    <reaction evidence="5">
        <text>chorismate = prephenate</text>
        <dbReference type="Rhea" id="RHEA:13897"/>
        <dbReference type="ChEBI" id="CHEBI:29748"/>
        <dbReference type="ChEBI" id="CHEBI:29934"/>
        <dbReference type="EC" id="5.4.99.5"/>
    </reaction>
</comment>
<dbReference type="PANTHER" id="PTHR38041:SF2">
    <property type="entry name" value="SECRETED CHORISMATE MUTASE"/>
    <property type="match status" value="1"/>
</dbReference>
<dbReference type="UniPathway" id="UPA00120">
    <property type="reaction ID" value="UER00203"/>
</dbReference>
<comment type="caution">
    <text evidence="8">The sequence shown here is derived from an EMBL/GenBank/DDBJ whole genome shotgun (WGS) entry which is preliminary data.</text>
</comment>
<dbReference type="InterPro" id="IPR051331">
    <property type="entry name" value="Chorismate_mutase-related"/>
</dbReference>
<keyword evidence="4 5" id="KW-0413">Isomerase</keyword>
<reference evidence="8 9" key="1">
    <citation type="submission" date="2016-01" db="EMBL/GenBank/DDBJ databases">
        <title>The new phylogeny of the genus Mycobacterium.</title>
        <authorList>
            <person name="Tarcisio F."/>
            <person name="Conor M."/>
            <person name="Antonella G."/>
            <person name="Elisabetta G."/>
            <person name="Giulia F.S."/>
            <person name="Sara T."/>
            <person name="Anna F."/>
            <person name="Clotilde B."/>
            <person name="Roberto B."/>
            <person name="Veronica D.S."/>
            <person name="Fabio R."/>
            <person name="Monica P."/>
            <person name="Olivier J."/>
            <person name="Enrico T."/>
            <person name="Nicola S."/>
        </authorList>
    </citation>
    <scope>NUCLEOTIDE SEQUENCE [LARGE SCALE GENOMIC DNA]</scope>
    <source>
        <strain evidence="8 9">DSM 44164</strain>
    </source>
</reference>
<dbReference type="SMART" id="SM00830">
    <property type="entry name" value="CM_2"/>
    <property type="match status" value="1"/>
</dbReference>
<feature type="chain" id="PRO_5012529991" description="Chorismate mutase" evidence="6">
    <location>
        <begin position="26"/>
        <end position="187"/>
    </location>
</feature>
<feature type="domain" description="Chorismate mutase" evidence="7">
    <location>
        <begin position="10"/>
        <end position="105"/>
    </location>
</feature>
<evidence type="ECO:0000256" key="1">
    <source>
        <dbReference type="ARBA" id="ARBA00004817"/>
    </source>
</evidence>
<dbReference type="NCBIfam" id="TIGR01806">
    <property type="entry name" value="CM_mono2"/>
    <property type="match status" value="1"/>
</dbReference>
<dbReference type="STRING" id="1782.AWC18_06120"/>
<dbReference type="RefSeq" id="WP_085138080.1">
    <property type="nucleotide sequence ID" value="NZ_LQPI01000032.1"/>
</dbReference>